<dbReference type="eggNOG" id="KOG0261">
    <property type="taxonomic scope" value="Eukaryota"/>
</dbReference>
<keyword evidence="11" id="KW-0539">Nucleus</keyword>
<dbReference type="KEGG" id="beq:BEWA_006690"/>
<dbReference type="GeneID" id="15806467"/>
<dbReference type="Gene3D" id="6.10.250.2940">
    <property type="match status" value="1"/>
</dbReference>
<dbReference type="InterPro" id="IPR007081">
    <property type="entry name" value="RNA_pol_Rpb1_5"/>
</dbReference>
<keyword evidence="8" id="KW-0862">Zinc</keyword>
<reference evidence="17 18" key="1">
    <citation type="journal article" date="2012" name="BMC Genomics">
        <title>Comparative genomic analysis and phylogenetic position of Theileria equi.</title>
        <authorList>
            <person name="Kappmeyer L.S."/>
            <person name="Thiagarajan M."/>
            <person name="Herndon D.R."/>
            <person name="Ramsay J.D."/>
            <person name="Caler E."/>
            <person name="Djikeng A."/>
            <person name="Gillespie J.J."/>
            <person name="Lau A.O."/>
            <person name="Roalson E.H."/>
            <person name="Silva J.C."/>
            <person name="Silva M.G."/>
            <person name="Suarez C.E."/>
            <person name="Ueti M.W."/>
            <person name="Nene V.M."/>
            <person name="Mealey R.H."/>
            <person name="Knowles D.P."/>
            <person name="Brayton K.A."/>
        </authorList>
    </citation>
    <scope>NUCLEOTIDE SEQUENCE [LARGE SCALE GENOMIC DNA]</scope>
    <source>
        <strain evidence="17 18">WA</strain>
    </source>
</reference>
<comment type="catalytic activity">
    <reaction evidence="12 14">
        <text>RNA(n) + a ribonucleoside 5'-triphosphate = RNA(n+1) + diphosphate</text>
        <dbReference type="Rhea" id="RHEA:21248"/>
        <dbReference type="Rhea" id="RHEA-COMP:14527"/>
        <dbReference type="Rhea" id="RHEA-COMP:17342"/>
        <dbReference type="ChEBI" id="CHEBI:33019"/>
        <dbReference type="ChEBI" id="CHEBI:61557"/>
        <dbReference type="ChEBI" id="CHEBI:140395"/>
        <dbReference type="EC" id="2.7.7.6"/>
    </reaction>
</comment>
<dbReference type="NCBIfam" id="NF006336">
    <property type="entry name" value="PRK08566.1"/>
    <property type="match status" value="1"/>
</dbReference>
<gene>
    <name evidence="17" type="ORF">BEWA_006690</name>
</gene>
<dbReference type="Pfam" id="PF00623">
    <property type="entry name" value="RNA_pol_Rpb1_2"/>
    <property type="match status" value="1"/>
</dbReference>
<dbReference type="Pfam" id="PF04997">
    <property type="entry name" value="RNA_pol_Rpb1_1"/>
    <property type="match status" value="1"/>
</dbReference>
<dbReference type="InterPro" id="IPR006592">
    <property type="entry name" value="RNA_pol_N"/>
</dbReference>
<dbReference type="FunFam" id="2.40.40.20:FF:000019">
    <property type="entry name" value="DNA-directed RNA polymerase II subunit RPB1"/>
    <property type="match status" value="1"/>
</dbReference>
<proteinExistence type="inferred from homology"/>
<dbReference type="Gene3D" id="2.40.40.20">
    <property type="match status" value="1"/>
</dbReference>
<keyword evidence="9" id="KW-0460">Magnesium</keyword>
<dbReference type="FunFam" id="1.10.150.390:FF:000004">
    <property type="entry name" value="DNA-directed RNA polymerase subunit"/>
    <property type="match status" value="1"/>
</dbReference>
<dbReference type="Gene3D" id="1.10.132.30">
    <property type="match status" value="1"/>
</dbReference>
<dbReference type="GO" id="GO:0006351">
    <property type="term" value="P:DNA-templated transcription"/>
    <property type="evidence" value="ECO:0007669"/>
    <property type="project" value="InterPro"/>
</dbReference>
<dbReference type="SUPFAM" id="SSF64484">
    <property type="entry name" value="beta and beta-prime subunits of DNA dependent RNA-polymerase"/>
    <property type="match status" value="1"/>
</dbReference>
<evidence type="ECO:0000313" key="17">
    <source>
        <dbReference type="EMBL" id="AFZ81260.1"/>
    </source>
</evidence>
<dbReference type="InterPro" id="IPR044893">
    <property type="entry name" value="RNA_pol_Rpb1_clamp_domain"/>
</dbReference>
<evidence type="ECO:0000256" key="8">
    <source>
        <dbReference type="ARBA" id="ARBA00022833"/>
    </source>
</evidence>
<dbReference type="InterPro" id="IPR007083">
    <property type="entry name" value="RNA_pol_Rpb1_4"/>
</dbReference>
<dbReference type="GO" id="GO:0003899">
    <property type="term" value="F:DNA-directed RNA polymerase activity"/>
    <property type="evidence" value="ECO:0007669"/>
    <property type="project" value="UniProtKB-EC"/>
</dbReference>
<organism evidence="17 18">
    <name type="scientific">Theileria equi strain WA</name>
    <dbReference type="NCBI Taxonomy" id="1537102"/>
    <lineage>
        <taxon>Eukaryota</taxon>
        <taxon>Sar</taxon>
        <taxon>Alveolata</taxon>
        <taxon>Apicomplexa</taxon>
        <taxon>Aconoidasida</taxon>
        <taxon>Piroplasmida</taxon>
        <taxon>Theileriidae</taxon>
        <taxon>Theileria</taxon>
    </lineage>
</organism>
<evidence type="ECO:0000256" key="7">
    <source>
        <dbReference type="ARBA" id="ARBA00022723"/>
    </source>
</evidence>
<dbReference type="GO" id="GO:0003677">
    <property type="term" value="F:DNA binding"/>
    <property type="evidence" value="ECO:0007669"/>
    <property type="project" value="InterPro"/>
</dbReference>
<dbReference type="CDD" id="cd02736">
    <property type="entry name" value="RNAP_III_Rpc1_C"/>
    <property type="match status" value="1"/>
</dbReference>
<dbReference type="InterPro" id="IPR007080">
    <property type="entry name" value="RNA_pol_Rpb1_1"/>
</dbReference>
<dbReference type="FunFam" id="1.10.274.100:FF:000008">
    <property type="entry name" value="DNA-directed RNA polymerase subunit"/>
    <property type="match status" value="1"/>
</dbReference>
<keyword evidence="5 14" id="KW-0808">Transferase</keyword>
<dbReference type="InterPro" id="IPR035698">
    <property type="entry name" value="RNAP_III_Rpc1_C"/>
</dbReference>
<evidence type="ECO:0000256" key="12">
    <source>
        <dbReference type="ARBA" id="ARBA00048552"/>
    </source>
</evidence>
<evidence type="ECO:0000256" key="9">
    <source>
        <dbReference type="ARBA" id="ARBA00022842"/>
    </source>
</evidence>
<dbReference type="Gene3D" id="1.10.274.100">
    <property type="entry name" value="RNA polymerase Rpb1, domain 3"/>
    <property type="match status" value="1"/>
</dbReference>
<dbReference type="InterPro" id="IPR042102">
    <property type="entry name" value="RNA_pol_Rpb1_3_sf"/>
</dbReference>
<dbReference type="Pfam" id="PF04998">
    <property type="entry name" value="RNA_pol_Rpb1_5"/>
    <property type="match status" value="1"/>
</dbReference>
<evidence type="ECO:0000256" key="3">
    <source>
        <dbReference type="ARBA" id="ARBA00011206"/>
    </source>
</evidence>
<evidence type="ECO:0000256" key="13">
    <source>
        <dbReference type="ARBA" id="ARBA00058108"/>
    </source>
</evidence>
<dbReference type="Gene3D" id="6.20.50.80">
    <property type="match status" value="1"/>
</dbReference>
<keyword evidence="6 14" id="KW-0548">Nucleotidyltransferase</keyword>
<dbReference type="RefSeq" id="XP_004830926.1">
    <property type="nucleotide sequence ID" value="XM_004830869.1"/>
</dbReference>
<dbReference type="EC" id="2.7.7.6" evidence="14"/>
<comment type="similarity">
    <text evidence="2 14">Belongs to the RNA polymerase beta' chain family.</text>
</comment>
<dbReference type="InterPro" id="IPR035697">
    <property type="entry name" value="RNAP_III_RPC1_N"/>
</dbReference>
<feature type="domain" description="RNA polymerase N-terminal" evidence="16">
    <location>
        <begin position="300"/>
        <end position="606"/>
    </location>
</feature>
<dbReference type="Gene3D" id="1.10.150.390">
    <property type="match status" value="1"/>
</dbReference>
<evidence type="ECO:0000256" key="5">
    <source>
        <dbReference type="ARBA" id="ARBA00022679"/>
    </source>
</evidence>
<dbReference type="InterPro" id="IPR038120">
    <property type="entry name" value="Rpb1_funnel_sf"/>
</dbReference>
<evidence type="ECO:0000256" key="4">
    <source>
        <dbReference type="ARBA" id="ARBA00022478"/>
    </source>
</evidence>
<dbReference type="InterPro" id="IPR015700">
    <property type="entry name" value="RPC1"/>
</dbReference>
<comment type="function">
    <text evidence="13">DNA-dependent RNA polymerase catalyzes the transcription of DNA into RNA using the four ribonucleoside triphosphates as substrates. Largest and catalytic core component of RNA polymerase III which synthesizes small RNAs, such as 5S rRNA and tRNAs. Forms the polymerase active center together with the second largest subunit. A single-stranded DNA template strand of the promoter is positioned within the central active site cleft of Pol III. A bridging helix emanates from RPC1 and crosses the cleft near the catalytic site and is thought to promote translocation of Pol III by acting as a ratchet that moves the RNA-DNA hybrid through the active site by switching from straight to bent conformations at each step of nucleotide addition.</text>
</comment>
<name>L0B0B3_THEEQ</name>
<comment type="subcellular location">
    <subcellularLocation>
        <location evidence="1">Nucleus</location>
    </subcellularLocation>
</comment>
<evidence type="ECO:0000256" key="2">
    <source>
        <dbReference type="ARBA" id="ARBA00006460"/>
    </source>
</evidence>
<keyword evidence="10 14" id="KW-0804">Transcription</keyword>
<keyword evidence="18" id="KW-1185">Reference proteome</keyword>
<dbReference type="VEuPathDB" id="PiroplasmaDB:BEWA_006690"/>
<dbReference type="Gene3D" id="4.10.860.120">
    <property type="entry name" value="RNA polymerase II, clamp domain"/>
    <property type="match status" value="1"/>
</dbReference>
<dbReference type="STRING" id="1537102.L0B0B3"/>
<dbReference type="PANTHER" id="PTHR48446:SF1">
    <property type="entry name" value="DNA-DIRECTED RNA POLYMERASE SUBUNIT BETA' N-TERMINAL SECTION"/>
    <property type="match status" value="1"/>
</dbReference>
<evidence type="ECO:0000256" key="15">
    <source>
        <dbReference type="SAM" id="MobiDB-lite"/>
    </source>
</evidence>
<evidence type="ECO:0000256" key="14">
    <source>
        <dbReference type="RuleBase" id="RU004279"/>
    </source>
</evidence>
<evidence type="ECO:0000256" key="1">
    <source>
        <dbReference type="ARBA" id="ARBA00004123"/>
    </source>
</evidence>
<dbReference type="GO" id="GO:0005634">
    <property type="term" value="C:nucleus"/>
    <property type="evidence" value="ECO:0007669"/>
    <property type="project" value="UniProtKB-SubCell"/>
</dbReference>
<dbReference type="GO" id="GO:0000428">
    <property type="term" value="C:DNA-directed RNA polymerase complex"/>
    <property type="evidence" value="ECO:0007669"/>
    <property type="project" value="UniProtKB-KW"/>
</dbReference>
<sequence length="1548" mass="174136">MTLAKRQRTGQSSEHRVKREINPEANNQASISNNSESFGKNEDALSNYRVKRSDSFKEEARGGSSSSESDRFIVLSSAKELVPYTSTHCTIEGVQFDVMGSSDIERAAILELQHRELYLIQNNEPQPLGALDKRLGCSRNEMTCSTCGKDNNHCVGHWGYVKLELPVFHVGFFKYLNQILYCICKRCSNLLLPEDSIKKYQEIRNKGIDDPLFKVSLFRKILQECKNKKTCDRCGAPQGTVKRIVKPTLDQFMRMKHVVRHKESGKVQARDEELNPIVVKHLFEAMDPAHVKLLNIASPEKMIITNLAISPNCIRPSVPMEGQGSTEDDLTIITSDIIEVNKTLKKQLQDGQQSSRFILNWQFMQLHCTRLINTDAPAVSQLLSTKNITKPGRGLCQRLKGKEGRFRGNLSGKRADFSSRTVISPDPNVGIDEIVVPEQIATKLTFPEVVNAGNIEVLRKAVINGWSVWPGASYVIKANGSKTTLRIANPNHIADNLEIGDIVERHLWDGDIVIFNRQPSLHRMSIMAHRVRVMPGSTFRFNECVCQPYNADFDGDEMNMHLPQTYEARAESLYLLSVLQNLTTPRNGDPLIAAVQDFLSASYLLTSKDRFLTRKQFCQICCYFTNASIQVDIPPPAIIYPTMLWTGKQIFNVLLRPSRKSNVIVNFECREREFHNIKDYEHNYGMTNLHQCMCPKDGYVIFYNSELMCGALGVKSLGASKGGLFYQLLKKNSSKIAAECMLRVSKLASRWLAEFGMTIGLDDVRPGAELLNRKSELLMDGYSRVSEAIKNFKDLQAYPGCTREETLELQVKSVLDDLRNEAGKVCNAHLKNDNKPLIMFNSGAKGALINIAQMVACVGQQNVSGQRIQNGFIGRTLPHFNIGCRDAKSRGFVANSFFSGLEPEEFFFHTMSGREGLIDTAVKTSETGYMQRKLMKVMEDLAICYDHTVRASDGHVVQFLYGDDGLSASLNMSDKNLLENVLQHIRCITRIPKLVANDSGSFQILPPQDLSAILKRVDLAVYDQSLVSRMPSQLKNKVKTFKEWVKPKQKMMPVDEDLCQQLRNNIAAFIAVYEDVSYVRRNLPLFPFEIVQWSNFLQPLLLELLPRSIHYHINVSYSEKATHQKGTESKFSYSEIIDATLNKWAVSVDAHLDCVPFQDLCTEFEGSGCTGSQFRAKRISKHLWISLEQIFQFIRYCWKDYQKGVCEPGEAIGALGAQSIGEPATQMTLKTFHFAGVASMNVTLGVPRIQEIINASASIITPIIEVPLVNKHDYDYALSVKARIEKTTLGQICSDIRELFTPNGIRLIIKLNANVIQDLFLQVDAYRVRDKILEQGSIKKIKINKQDVHTLDKWQLYLDLPATETQLFQQHALINGLLDLVVAGGKRIKRAIIKRENTASGCQYQIAVEGYGLQEVMGAYGVQSNAVKTNHIYEVAQVLGIEAARSTIISEIQKCMDAYSIDIDGRYMKLLGDIMTSRGEVIGINRHGIKKRRTSALMLASFEETNEHLFEAAVHSRKDPVKGVSECIIVGKQMPLGTGSFDLLLKSN</sequence>
<keyword evidence="7" id="KW-0479">Metal-binding</keyword>
<feature type="compositionally biased region" description="Basic and acidic residues" evidence="15">
    <location>
        <begin position="13"/>
        <end position="22"/>
    </location>
</feature>
<dbReference type="GO" id="GO:0046872">
    <property type="term" value="F:metal ion binding"/>
    <property type="evidence" value="ECO:0007669"/>
    <property type="project" value="UniProtKB-KW"/>
</dbReference>
<comment type="subunit">
    <text evidence="3">Component of the RNA polymerase III (Pol III) complex consisting of 17 subunits.</text>
</comment>
<dbReference type="EMBL" id="CP001670">
    <property type="protein sequence ID" value="AFZ81260.1"/>
    <property type="molecule type" value="Genomic_DNA"/>
</dbReference>
<evidence type="ECO:0000313" key="18">
    <source>
        <dbReference type="Proteomes" id="UP000031512"/>
    </source>
</evidence>
<dbReference type="Pfam" id="PF04983">
    <property type="entry name" value="RNA_pol_Rpb1_3"/>
    <property type="match status" value="1"/>
</dbReference>
<dbReference type="InterPro" id="IPR007066">
    <property type="entry name" value="RNA_pol_Rpb1_3"/>
</dbReference>
<accession>L0B0B3</accession>
<dbReference type="Proteomes" id="UP000031512">
    <property type="component" value="Chromosome 3"/>
</dbReference>
<evidence type="ECO:0000256" key="6">
    <source>
        <dbReference type="ARBA" id="ARBA00022695"/>
    </source>
</evidence>
<dbReference type="OrthoDB" id="270392at2759"/>
<protein>
    <recommendedName>
        <fullName evidence="14">DNA-directed RNA polymerase subunit</fullName>
        <ecNumber evidence="14">2.7.7.6</ecNumber>
    </recommendedName>
</protein>
<feature type="compositionally biased region" description="Polar residues" evidence="15">
    <location>
        <begin position="24"/>
        <end position="38"/>
    </location>
</feature>
<evidence type="ECO:0000256" key="11">
    <source>
        <dbReference type="ARBA" id="ARBA00023242"/>
    </source>
</evidence>
<dbReference type="InterPro" id="IPR000722">
    <property type="entry name" value="RNA_pol_asu"/>
</dbReference>
<feature type="region of interest" description="Disordered" evidence="15">
    <location>
        <begin position="1"/>
        <end position="44"/>
    </location>
</feature>
<dbReference type="Pfam" id="PF05000">
    <property type="entry name" value="RNA_pol_Rpb1_4"/>
    <property type="match status" value="1"/>
</dbReference>
<dbReference type="CDD" id="cd02583">
    <property type="entry name" value="RNAP_III_RPC1_N"/>
    <property type="match status" value="1"/>
</dbReference>
<keyword evidence="4 14" id="KW-0240">DNA-directed RNA polymerase</keyword>
<dbReference type="SMART" id="SM00663">
    <property type="entry name" value="RPOLA_N"/>
    <property type="match status" value="1"/>
</dbReference>
<dbReference type="PANTHER" id="PTHR48446">
    <property type="entry name" value="DNA-DIRECTED RNA POLYMERASE SUBUNIT BETA' N-TERMINAL SECTION"/>
    <property type="match status" value="1"/>
</dbReference>
<dbReference type="Gene3D" id="3.30.1490.180">
    <property type="entry name" value="RNA polymerase ii"/>
    <property type="match status" value="1"/>
</dbReference>
<evidence type="ECO:0000256" key="10">
    <source>
        <dbReference type="ARBA" id="ARBA00023163"/>
    </source>
</evidence>
<evidence type="ECO:0000259" key="16">
    <source>
        <dbReference type="SMART" id="SM00663"/>
    </source>
</evidence>